<dbReference type="AlphaFoldDB" id="A0A147B6M6"/>
<name>A0A147B6M6_9ACAR</name>
<feature type="non-terminal residue" evidence="1">
    <location>
        <position position="156"/>
    </location>
</feature>
<protein>
    <submittedName>
        <fullName evidence="1">Uncharacterized protein</fullName>
    </submittedName>
</protein>
<feature type="non-terminal residue" evidence="1">
    <location>
        <position position="1"/>
    </location>
</feature>
<sequence length="156" mass="17990">FLFCHFVFLTALPSPPPFLHTPFCKASSIQSATEIRGKSTKYAVIYIYIYILYIYSSFQRAGDKRNCTAQTAQQLSRQFAMPKLSHPLVILHFEQSKLCFRHVNNTYTQSSALQNKCNNRAKLHEGLNRFLNDTTRTEKEEKAPICLSCSLRYKTP</sequence>
<accession>A0A147B6M6</accession>
<organism evidence="1">
    <name type="scientific">Alectorobius mimon</name>
    <dbReference type="NCBI Taxonomy" id="360319"/>
    <lineage>
        <taxon>Eukaryota</taxon>
        <taxon>Metazoa</taxon>
        <taxon>Ecdysozoa</taxon>
        <taxon>Arthropoda</taxon>
        <taxon>Chelicerata</taxon>
        <taxon>Arachnida</taxon>
        <taxon>Acari</taxon>
        <taxon>Parasitiformes</taxon>
        <taxon>Ixodida</taxon>
        <taxon>Ixodoidea</taxon>
        <taxon>Argasidae</taxon>
        <taxon>Ornithodorinae</taxon>
        <taxon>Alectorobius</taxon>
    </lineage>
</organism>
<evidence type="ECO:0000313" key="1">
    <source>
        <dbReference type="EMBL" id="JAR86387.1"/>
    </source>
</evidence>
<proteinExistence type="predicted"/>
<dbReference type="EMBL" id="GEIB01002108">
    <property type="protein sequence ID" value="JAR86387.1"/>
    <property type="molecule type" value="Transcribed_RNA"/>
</dbReference>
<reference evidence="1" key="1">
    <citation type="submission" date="2016-03" db="EMBL/GenBank/DDBJ databases">
        <title>Gut transcriptome analysis on engorged females of Ornithodoros mimon (Acari: Argasidae) and phylogenetic inferences of soft ticks.</title>
        <authorList>
            <person name="Landulfo G.A."/>
            <person name="Giovanni D."/>
            <person name="Carvalho E."/>
            <person name="Junqueira-de-Azevedo I."/>
            <person name="Patane J."/>
            <person name="Mendoca R."/>
            <person name="Barros-Battesti D."/>
        </authorList>
    </citation>
    <scope>NUCLEOTIDE SEQUENCE</scope>
    <source>
        <strain evidence="1">Females</strain>
        <tissue evidence="1">Gut</tissue>
    </source>
</reference>